<dbReference type="AlphaFoldDB" id="A0A5J4WKX8"/>
<evidence type="ECO:0000313" key="2">
    <source>
        <dbReference type="EMBL" id="KAA6395473.1"/>
    </source>
</evidence>
<feature type="compositionally biased region" description="Polar residues" evidence="1">
    <location>
        <begin position="107"/>
        <end position="118"/>
    </location>
</feature>
<dbReference type="Proteomes" id="UP000324800">
    <property type="component" value="Unassembled WGS sequence"/>
</dbReference>
<feature type="compositionally biased region" description="Basic and acidic residues" evidence="1">
    <location>
        <begin position="94"/>
        <end position="106"/>
    </location>
</feature>
<feature type="compositionally biased region" description="Polar residues" evidence="1">
    <location>
        <begin position="1"/>
        <end position="15"/>
    </location>
</feature>
<evidence type="ECO:0000256" key="1">
    <source>
        <dbReference type="SAM" id="MobiDB-lite"/>
    </source>
</evidence>
<proteinExistence type="predicted"/>
<gene>
    <name evidence="2" type="ORF">EZS28_009001</name>
</gene>
<evidence type="ECO:0000313" key="3">
    <source>
        <dbReference type="Proteomes" id="UP000324800"/>
    </source>
</evidence>
<comment type="caution">
    <text evidence="2">The sequence shown here is derived from an EMBL/GenBank/DDBJ whole genome shotgun (WGS) entry which is preliminary data.</text>
</comment>
<feature type="region of interest" description="Disordered" evidence="1">
    <location>
        <begin position="86"/>
        <end position="147"/>
    </location>
</feature>
<protein>
    <submittedName>
        <fullName evidence="2">Uncharacterized protein</fullName>
    </submittedName>
</protein>
<accession>A0A5J4WKX8</accession>
<name>A0A5J4WKX8_9EUKA</name>
<dbReference type="EMBL" id="SNRW01001675">
    <property type="protein sequence ID" value="KAA6395473.1"/>
    <property type="molecule type" value="Genomic_DNA"/>
</dbReference>
<feature type="region of interest" description="Disordered" evidence="1">
    <location>
        <begin position="1"/>
        <end position="37"/>
    </location>
</feature>
<sequence length="147" mass="16479">MDSQGIPPTTPTGLTEQAGANRDAEEGEENKINVPPPMKLARYRTPILLQHLQLLEALWGHQCRQTTLSQQIGFGQGDGLTYLGQNIEGANNLEDDKAPSSPKEDQQLITMSQKSPNQGFDDEGQNRRKRRRRRYLRQDQLGLNAQG</sequence>
<reference evidence="2 3" key="1">
    <citation type="submission" date="2019-03" db="EMBL/GenBank/DDBJ databases">
        <title>Single cell metagenomics reveals metabolic interactions within the superorganism composed of flagellate Streblomastix strix and complex community of Bacteroidetes bacteria on its surface.</title>
        <authorList>
            <person name="Treitli S.C."/>
            <person name="Kolisko M."/>
            <person name="Husnik F."/>
            <person name="Keeling P."/>
            <person name="Hampl V."/>
        </authorList>
    </citation>
    <scope>NUCLEOTIDE SEQUENCE [LARGE SCALE GENOMIC DNA]</scope>
    <source>
        <strain evidence="2">ST1C</strain>
    </source>
</reference>
<organism evidence="2 3">
    <name type="scientific">Streblomastix strix</name>
    <dbReference type="NCBI Taxonomy" id="222440"/>
    <lineage>
        <taxon>Eukaryota</taxon>
        <taxon>Metamonada</taxon>
        <taxon>Preaxostyla</taxon>
        <taxon>Oxymonadida</taxon>
        <taxon>Streblomastigidae</taxon>
        <taxon>Streblomastix</taxon>
    </lineage>
</organism>